<feature type="transmembrane region" description="Helical" evidence="1">
    <location>
        <begin position="12"/>
        <end position="30"/>
    </location>
</feature>
<protein>
    <submittedName>
        <fullName evidence="2">Uncharacterized protein</fullName>
    </submittedName>
</protein>
<dbReference type="OrthoDB" id="2621712at2"/>
<dbReference type="EMBL" id="SSOB01000041">
    <property type="protein sequence ID" value="THF74366.1"/>
    <property type="molecule type" value="Genomic_DNA"/>
</dbReference>
<feature type="transmembrane region" description="Helical" evidence="1">
    <location>
        <begin position="42"/>
        <end position="61"/>
    </location>
</feature>
<reference evidence="2 3" key="1">
    <citation type="submission" date="2019-04" db="EMBL/GenBank/DDBJ databases">
        <title>Cohnella sp. nov. isolated from preserved vegetables.</title>
        <authorList>
            <person name="Lin S.-Y."/>
            <person name="Hung M.-H."/>
            <person name="Young C.-C."/>
        </authorList>
    </citation>
    <scope>NUCLEOTIDE SEQUENCE [LARGE SCALE GENOMIC DNA]</scope>
    <source>
        <strain evidence="2 3">CC-MHH1044</strain>
    </source>
</reference>
<dbReference type="RefSeq" id="WP_136372621.1">
    <property type="nucleotide sequence ID" value="NZ_SSOB01000041.1"/>
</dbReference>
<keyword evidence="1" id="KW-0812">Transmembrane</keyword>
<comment type="caution">
    <text evidence="2">The sequence shown here is derived from an EMBL/GenBank/DDBJ whole genome shotgun (WGS) entry which is preliminary data.</text>
</comment>
<evidence type="ECO:0000313" key="2">
    <source>
        <dbReference type="EMBL" id="THF74366.1"/>
    </source>
</evidence>
<accession>A0A4S4BID5</accession>
<dbReference type="AlphaFoldDB" id="A0A4S4BID5"/>
<evidence type="ECO:0000313" key="3">
    <source>
        <dbReference type="Proteomes" id="UP000310636"/>
    </source>
</evidence>
<sequence>MDGDFVNTGLLVLKRLLQAIFLTIAIYRGVKMYANGETNRLWSHIMLSVVLGIFVFAPGIAKYLALYVLKTLGISVDGLTDTVGG</sequence>
<name>A0A4S4BID5_9BACL</name>
<dbReference type="Proteomes" id="UP000310636">
    <property type="component" value="Unassembled WGS sequence"/>
</dbReference>
<keyword evidence="3" id="KW-1185">Reference proteome</keyword>
<proteinExistence type="predicted"/>
<gene>
    <name evidence="2" type="ORF">E6C55_25320</name>
</gene>
<evidence type="ECO:0000256" key="1">
    <source>
        <dbReference type="SAM" id="Phobius"/>
    </source>
</evidence>
<keyword evidence="1" id="KW-1133">Transmembrane helix</keyword>
<organism evidence="2 3">
    <name type="scientific">Cohnella fermenti</name>
    <dbReference type="NCBI Taxonomy" id="2565925"/>
    <lineage>
        <taxon>Bacteria</taxon>
        <taxon>Bacillati</taxon>
        <taxon>Bacillota</taxon>
        <taxon>Bacilli</taxon>
        <taxon>Bacillales</taxon>
        <taxon>Paenibacillaceae</taxon>
        <taxon>Cohnella</taxon>
    </lineage>
</organism>
<keyword evidence="1" id="KW-0472">Membrane</keyword>